<dbReference type="Proteomes" id="UP000008827">
    <property type="component" value="Chromosome 20"/>
</dbReference>
<dbReference type="Gramene" id="KRG90050">
    <property type="protein sequence ID" value="KRG90050"/>
    <property type="gene ID" value="GLYMA_20G064300"/>
</dbReference>
<reference evidence="1 2" key="1">
    <citation type="journal article" date="2010" name="Nature">
        <title>Genome sequence of the palaeopolyploid soybean.</title>
        <authorList>
            <person name="Schmutz J."/>
            <person name="Cannon S.B."/>
            <person name="Schlueter J."/>
            <person name="Ma J."/>
            <person name="Mitros T."/>
            <person name="Nelson W."/>
            <person name="Hyten D.L."/>
            <person name="Song Q."/>
            <person name="Thelen J.J."/>
            <person name="Cheng J."/>
            <person name="Xu D."/>
            <person name="Hellsten U."/>
            <person name="May G.D."/>
            <person name="Yu Y."/>
            <person name="Sakurai T."/>
            <person name="Umezawa T."/>
            <person name="Bhattacharyya M.K."/>
            <person name="Sandhu D."/>
            <person name="Valliyodan B."/>
            <person name="Lindquist E."/>
            <person name="Peto M."/>
            <person name="Grant D."/>
            <person name="Shu S."/>
            <person name="Goodstein D."/>
            <person name="Barry K."/>
            <person name="Futrell-Griggs M."/>
            <person name="Abernathy B."/>
            <person name="Du J."/>
            <person name="Tian Z."/>
            <person name="Zhu L."/>
            <person name="Gill N."/>
            <person name="Joshi T."/>
            <person name="Libault M."/>
            <person name="Sethuraman A."/>
            <person name="Zhang X.-C."/>
            <person name="Shinozaki K."/>
            <person name="Nguyen H.T."/>
            <person name="Wing R.A."/>
            <person name="Cregan P."/>
            <person name="Specht J."/>
            <person name="Grimwood J."/>
            <person name="Rokhsar D."/>
            <person name="Stacey G."/>
            <person name="Shoemaker R.C."/>
            <person name="Jackson S.A."/>
        </authorList>
    </citation>
    <scope>NUCLEOTIDE SEQUENCE</scope>
    <source>
        <strain evidence="2">cv. Williams 82</strain>
        <tissue evidence="1">Callus</tissue>
    </source>
</reference>
<evidence type="ECO:0000313" key="3">
    <source>
        <dbReference type="Proteomes" id="UP000008827"/>
    </source>
</evidence>
<dbReference type="EMBL" id="CM000853">
    <property type="protein sequence ID" value="KRG90050.1"/>
    <property type="molecule type" value="Genomic_DNA"/>
</dbReference>
<evidence type="ECO:0000313" key="1">
    <source>
        <dbReference type="EMBL" id="KRG90050.1"/>
    </source>
</evidence>
<sequence length="58" mass="6447">MVWPSTTPDDVDSTILACIAFSCPNLAFLEISVSDPAVNRISRVLGRSHEHFTKHQVH</sequence>
<organism evidence="1">
    <name type="scientific">Glycine max</name>
    <name type="common">Soybean</name>
    <name type="synonym">Glycine hispida</name>
    <dbReference type="NCBI Taxonomy" id="3847"/>
    <lineage>
        <taxon>Eukaryota</taxon>
        <taxon>Viridiplantae</taxon>
        <taxon>Streptophyta</taxon>
        <taxon>Embryophyta</taxon>
        <taxon>Tracheophyta</taxon>
        <taxon>Spermatophyta</taxon>
        <taxon>Magnoliopsida</taxon>
        <taxon>eudicotyledons</taxon>
        <taxon>Gunneridae</taxon>
        <taxon>Pentapetalae</taxon>
        <taxon>rosids</taxon>
        <taxon>fabids</taxon>
        <taxon>Fabales</taxon>
        <taxon>Fabaceae</taxon>
        <taxon>Papilionoideae</taxon>
        <taxon>50 kb inversion clade</taxon>
        <taxon>NPAAA clade</taxon>
        <taxon>indigoferoid/millettioid clade</taxon>
        <taxon>Phaseoleae</taxon>
        <taxon>Glycine</taxon>
        <taxon>Glycine subgen. Soja</taxon>
    </lineage>
</organism>
<accession>A0A0R0EGB7</accession>
<reference evidence="2" key="2">
    <citation type="submission" date="2018-02" db="UniProtKB">
        <authorList>
            <consortium name="EnsemblPlants"/>
        </authorList>
    </citation>
    <scope>IDENTIFICATION</scope>
    <source>
        <strain evidence="2">Williams 82</strain>
    </source>
</reference>
<evidence type="ECO:0000313" key="2">
    <source>
        <dbReference type="EnsemblPlants" id="KRG90050"/>
    </source>
</evidence>
<name>A0A0R0EGB7_SOYBN</name>
<keyword evidence="3" id="KW-1185">Reference proteome</keyword>
<proteinExistence type="predicted"/>
<dbReference type="EnsemblPlants" id="KRG90050">
    <property type="protein sequence ID" value="KRG90050"/>
    <property type="gene ID" value="GLYMA_20G064300"/>
</dbReference>
<dbReference type="InParanoid" id="A0A0R0EGB7"/>
<dbReference type="AlphaFoldDB" id="A0A0R0EGB7"/>
<gene>
    <name evidence="1" type="ORF">GLYMA_20G064300</name>
</gene>
<reference evidence="1" key="3">
    <citation type="submission" date="2018-07" db="EMBL/GenBank/DDBJ databases">
        <title>WGS assembly of Glycine max.</title>
        <authorList>
            <person name="Schmutz J."/>
            <person name="Cannon S."/>
            <person name="Schlueter J."/>
            <person name="Ma J."/>
            <person name="Mitros T."/>
            <person name="Nelson W."/>
            <person name="Hyten D."/>
            <person name="Song Q."/>
            <person name="Thelen J."/>
            <person name="Cheng J."/>
            <person name="Xu D."/>
            <person name="Hellsten U."/>
            <person name="May G."/>
            <person name="Yu Y."/>
            <person name="Sakurai T."/>
            <person name="Umezawa T."/>
            <person name="Bhattacharyya M."/>
            <person name="Sandhu D."/>
            <person name="Valliyodan B."/>
            <person name="Lindquist E."/>
            <person name="Peto M."/>
            <person name="Grant D."/>
            <person name="Shu S."/>
            <person name="Goodstein D."/>
            <person name="Barry K."/>
            <person name="Futrell-Griggs M."/>
            <person name="Abernathy B."/>
            <person name="Du J."/>
            <person name="Tian Z."/>
            <person name="Zhu L."/>
            <person name="Gill N."/>
            <person name="Joshi T."/>
            <person name="Libault M."/>
            <person name="Sethuraman A."/>
            <person name="Zhang X."/>
            <person name="Shinozaki K."/>
            <person name="Nguyen H."/>
            <person name="Wing R."/>
            <person name="Cregan P."/>
            <person name="Specht J."/>
            <person name="Grimwood J."/>
            <person name="Rokhsar D."/>
            <person name="Stacey G."/>
            <person name="Shoemaker R."/>
            <person name="Jackson S."/>
        </authorList>
    </citation>
    <scope>NUCLEOTIDE SEQUENCE</scope>
    <source>
        <tissue evidence="1">Callus</tissue>
    </source>
</reference>
<protein>
    <submittedName>
        <fullName evidence="1 2">Uncharacterized protein</fullName>
    </submittedName>
</protein>